<keyword evidence="5" id="KW-1185">Reference proteome</keyword>
<dbReference type="GO" id="GO:0016705">
    <property type="term" value="F:oxidoreductase activity, acting on paired donors, with incorporation or reduction of molecular oxygen"/>
    <property type="evidence" value="ECO:0007669"/>
    <property type="project" value="InterPro"/>
</dbReference>
<dbReference type="GO" id="GO:0020037">
    <property type="term" value="F:heme binding"/>
    <property type="evidence" value="ECO:0007669"/>
    <property type="project" value="InterPro"/>
</dbReference>
<evidence type="ECO:0000256" key="3">
    <source>
        <dbReference type="SAM" id="MobiDB-lite"/>
    </source>
</evidence>
<dbReference type="OrthoDB" id="1470350at2759"/>
<accession>A0A8T9BN28</accession>
<dbReference type="Pfam" id="PF00067">
    <property type="entry name" value="p450"/>
    <property type="match status" value="1"/>
</dbReference>
<dbReference type="EMBL" id="QGMF01000041">
    <property type="protein sequence ID" value="TVY20761.1"/>
    <property type="molecule type" value="Genomic_DNA"/>
</dbReference>
<feature type="region of interest" description="Disordered" evidence="3">
    <location>
        <begin position="235"/>
        <end position="259"/>
    </location>
</feature>
<dbReference type="PANTHER" id="PTHR24305:SF166">
    <property type="entry name" value="CYTOCHROME P450 12A4, MITOCHONDRIAL-RELATED"/>
    <property type="match status" value="1"/>
</dbReference>
<dbReference type="AlphaFoldDB" id="A0A8T9BN28"/>
<evidence type="ECO:0000313" key="5">
    <source>
        <dbReference type="Proteomes" id="UP000469559"/>
    </source>
</evidence>
<comment type="caution">
    <text evidence="4">The sequence shown here is derived from an EMBL/GenBank/DDBJ whole genome shotgun (WGS) entry which is preliminary data.</text>
</comment>
<keyword evidence="2" id="KW-0479">Metal-binding</keyword>
<reference evidence="4 5" key="1">
    <citation type="submission" date="2018-05" db="EMBL/GenBank/DDBJ databases">
        <title>Whole genome sequencing for identification of molecular markers to develop diagnostic detection tools for the regulated plant pathogen Lachnellula willkommii.</title>
        <authorList>
            <person name="Giroux E."/>
            <person name="Bilodeau G."/>
        </authorList>
    </citation>
    <scope>NUCLEOTIDE SEQUENCE [LARGE SCALE GENOMIC DNA]</scope>
    <source>
        <strain evidence="4 5">CBS 203.66</strain>
    </source>
</reference>
<dbReference type="GO" id="GO:0005506">
    <property type="term" value="F:iron ion binding"/>
    <property type="evidence" value="ECO:0007669"/>
    <property type="project" value="InterPro"/>
</dbReference>
<keyword evidence="2" id="KW-0408">Iron</keyword>
<protein>
    <submittedName>
        <fullName evidence="4">Cytochrome P450 4A5</fullName>
    </submittedName>
</protein>
<dbReference type="InterPro" id="IPR001128">
    <property type="entry name" value="Cyt_P450"/>
</dbReference>
<dbReference type="SUPFAM" id="SSF48264">
    <property type="entry name" value="Cytochrome P450"/>
    <property type="match status" value="1"/>
</dbReference>
<gene>
    <name evidence="4" type="primary">CYP4A5</name>
    <name evidence="4" type="ORF">LARI1_G001158</name>
</gene>
<dbReference type="InterPro" id="IPR002401">
    <property type="entry name" value="Cyt_P450_E_grp-I"/>
</dbReference>
<evidence type="ECO:0000256" key="1">
    <source>
        <dbReference type="ARBA" id="ARBA00010617"/>
    </source>
</evidence>
<evidence type="ECO:0000256" key="2">
    <source>
        <dbReference type="PIRSR" id="PIRSR602401-1"/>
    </source>
</evidence>
<comment type="similarity">
    <text evidence="1">Belongs to the cytochrome P450 family.</text>
</comment>
<name>A0A8T9BN28_9HELO</name>
<dbReference type="InterPro" id="IPR036396">
    <property type="entry name" value="Cyt_P450_sf"/>
</dbReference>
<keyword evidence="2" id="KW-0349">Heme</keyword>
<dbReference type="PRINTS" id="PR00385">
    <property type="entry name" value="P450"/>
</dbReference>
<dbReference type="InterPro" id="IPR050121">
    <property type="entry name" value="Cytochrome_P450_monoxygenase"/>
</dbReference>
<dbReference type="PANTHER" id="PTHR24305">
    <property type="entry name" value="CYTOCHROME P450"/>
    <property type="match status" value="1"/>
</dbReference>
<dbReference type="GO" id="GO:0004497">
    <property type="term" value="F:monooxygenase activity"/>
    <property type="evidence" value="ECO:0007669"/>
    <property type="project" value="InterPro"/>
</dbReference>
<evidence type="ECO:0000313" key="4">
    <source>
        <dbReference type="EMBL" id="TVY20761.1"/>
    </source>
</evidence>
<dbReference type="Proteomes" id="UP000469559">
    <property type="component" value="Unassembled WGS sequence"/>
</dbReference>
<sequence>MLNLLVLAYGLLAAYVGQKAMTYFLSAREARRFAAASPIPSVSIYSPRDSTLFWIFSPWLAAIIESLPFNWGHWMLYAKKDFNWLSRGKLPLEEFGSDTYWTAGPGGVALWSLDADVVCQVVHRWKDFPKSAGDYVALAVFGPNVVTTEGADWQRHRKITAPPFNEKNSGLVFHQTTIQTKKMLDSFIQDADGKKSAPGHEPVVKDLIHWTMTLTLNVIAGASFNIKAAWPTTSVAAESKQSHPSSEEGEGDMSSSDEKSLPFHNSLTLVMNNIRILIGVPQVILRNSPLRYLTRASDHFQSYTREMIAAHRAEKSNENNAGDLLGNIVKNSSRDNGVGLSEQETIGNIYIFMVAGHETSASTLKTALVLLASDPQIQMQVQKEIDGIWATKKVGEELSYDDYPRMRIIMALMLEVLRFYPPVVFLPKFSSNSIQTITHEGKTIQIPPMSRVNLDIVGVQRNPKYWGSDAQEFRLSRWLMPEDYKPPPDSSNESLAHPNLLCPRKGAFLAFNSGFRGCLGRKFAQVEFCTLVAVVLKDHSIELVSENGAAWDETRKKALNAVEDRETGLAMRLRNNVKVRFVRRGAESFPARG</sequence>
<dbReference type="PRINTS" id="PR00463">
    <property type="entry name" value="EP450I"/>
</dbReference>
<proteinExistence type="inferred from homology"/>
<feature type="binding site" description="axial binding residue" evidence="2">
    <location>
        <position position="518"/>
    </location>
    <ligand>
        <name>heme</name>
        <dbReference type="ChEBI" id="CHEBI:30413"/>
    </ligand>
    <ligandPart>
        <name>Fe</name>
        <dbReference type="ChEBI" id="CHEBI:18248"/>
    </ligandPart>
</feature>
<organism evidence="4 5">
    <name type="scientific">Lachnellula arida</name>
    <dbReference type="NCBI Taxonomy" id="1316785"/>
    <lineage>
        <taxon>Eukaryota</taxon>
        <taxon>Fungi</taxon>
        <taxon>Dikarya</taxon>
        <taxon>Ascomycota</taxon>
        <taxon>Pezizomycotina</taxon>
        <taxon>Leotiomycetes</taxon>
        <taxon>Helotiales</taxon>
        <taxon>Lachnaceae</taxon>
        <taxon>Lachnellula</taxon>
    </lineage>
</organism>
<comment type="cofactor">
    <cofactor evidence="2">
        <name>heme</name>
        <dbReference type="ChEBI" id="CHEBI:30413"/>
    </cofactor>
</comment>
<dbReference type="Gene3D" id="1.10.630.10">
    <property type="entry name" value="Cytochrome P450"/>
    <property type="match status" value="1"/>
</dbReference>